<dbReference type="InterPro" id="IPR001673">
    <property type="entry name" value="S_mold_repeat"/>
</dbReference>
<evidence type="ECO:0000256" key="2">
    <source>
        <dbReference type="ARBA" id="ARBA00022729"/>
    </source>
</evidence>
<feature type="domain" description="PA14" evidence="6">
    <location>
        <begin position="120"/>
        <end position="268"/>
    </location>
</feature>
<keyword evidence="4" id="KW-1133">Transmembrane helix</keyword>
<dbReference type="InterPro" id="IPR051154">
    <property type="entry name" value="Prespore-cell_inducing_factor"/>
</dbReference>
<dbReference type="PROSITE" id="PS51820">
    <property type="entry name" value="PA14"/>
    <property type="match status" value="1"/>
</dbReference>
<keyword evidence="2 5" id="KW-0732">Signal</keyword>
<keyword evidence="8" id="KW-1185">Reference proteome</keyword>
<dbReference type="InterPro" id="IPR037524">
    <property type="entry name" value="PA14/GLEYA"/>
</dbReference>
<evidence type="ECO:0000313" key="7">
    <source>
        <dbReference type="EMBL" id="KAK5583681.1"/>
    </source>
</evidence>
<dbReference type="AlphaFoldDB" id="A0AAN7YY07"/>
<gene>
    <name evidence="7" type="ORF">RB653_005279</name>
</gene>
<evidence type="ECO:0000256" key="1">
    <source>
        <dbReference type="ARBA" id="ARBA00008709"/>
    </source>
</evidence>
<dbReference type="SMART" id="SM00758">
    <property type="entry name" value="PA14"/>
    <property type="match status" value="1"/>
</dbReference>
<proteinExistence type="inferred from homology"/>
<name>A0AAN7YY07_9MYCE</name>
<evidence type="ECO:0000259" key="6">
    <source>
        <dbReference type="PROSITE" id="PS51820"/>
    </source>
</evidence>
<evidence type="ECO:0000256" key="5">
    <source>
        <dbReference type="SAM" id="SignalP"/>
    </source>
</evidence>
<evidence type="ECO:0000256" key="3">
    <source>
        <dbReference type="ARBA" id="ARBA00023180"/>
    </source>
</evidence>
<organism evidence="7 8">
    <name type="scientific">Dictyostelium firmibasis</name>
    <dbReference type="NCBI Taxonomy" id="79012"/>
    <lineage>
        <taxon>Eukaryota</taxon>
        <taxon>Amoebozoa</taxon>
        <taxon>Evosea</taxon>
        <taxon>Eumycetozoa</taxon>
        <taxon>Dictyostelia</taxon>
        <taxon>Dictyosteliales</taxon>
        <taxon>Dictyosteliaceae</taxon>
        <taxon>Dictyostelium</taxon>
    </lineage>
</organism>
<dbReference type="InterPro" id="IPR011658">
    <property type="entry name" value="PA14_dom"/>
</dbReference>
<protein>
    <recommendedName>
        <fullName evidence="6">PA14 domain-containing protein</fullName>
    </recommendedName>
</protein>
<comment type="similarity">
    <text evidence="1">Belongs to the prespore-cell-inducing factor family.</text>
</comment>
<feature type="chain" id="PRO_5042912831" description="PA14 domain-containing protein" evidence="5">
    <location>
        <begin position="23"/>
        <end position="729"/>
    </location>
</feature>
<comment type="caution">
    <text evidence="7">The sequence shown here is derived from an EMBL/GenBank/DDBJ whole genome shotgun (WGS) entry which is preliminary data.</text>
</comment>
<keyword evidence="4" id="KW-0472">Membrane</keyword>
<dbReference type="Proteomes" id="UP001344447">
    <property type="component" value="Unassembled WGS sequence"/>
</dbReference>
<dbReference type="EMBL" id="JAVFKY010000001">
    <property type="protein sequence ID" value="KAK5583681.1"/>
    <property type="molecule type" value="Genomic_DNA"/>
</dbReference>
<reference evidence="7 8" key="1">
    <citation type="submission" date="2023-11" db="EMBL/GenBank/DDBJ databases">
        <title>Dfirmibasis_genome.</title>
        <authorList>
            <person name="Edelbroek B."/>
            <person name="Kjellin J."/>
            <person name="Jerlstrom-Hultqvist J."/>
            <person name="Soderbom F."/>
        </authorList>
    </citation>
    <scope>NUCLEOTIDE SEQUENCE [LARGE SCALE GENOMIC DNA]</scope>
    <source>
        <strain evidence="7 8">TNS-C-14</strain>
    </source>
</reference>
<keyword evidence="4" id="KW-0812">Transmembrane</keyword>
<dbReference type="PANTHER" id="PTHR31137">
    <property type="entry name" value="PROTEIN PSIB-RELATED-RELATED"/>
    <property type="match status" value="1"/>
</dbReference>
<accession>A0AAN7YY07</accession>
<dbReference type="PANTHER" id="PTHR31137:SF29">
    <property type="entry name" value="PROTEIN PSIA-RELATED"/>
    <property type="match status" value="1"/>
</dbReference>
<dbReference type="NCBIfam" id="TIGR02148">
    <property type="entry name" value="Fibro_Slime"/>
    <property type="match status" value="1"/>
</dbReference>
<evidence type="ECO:0000256" key="4">
    <source>
        <dbReference type="SAM" id="Phobius"/>
    </source>
</evidence>
<dbReference type="Pfam" id="PF07691">
    <property type="entry name" value="PA14"/>
    <property type="match status" value="1"/>
</dbReference>
<feature type="signal peptide" evidence="5">
    <location>
        <begin position="1"/>
        <end position="22"/>
    </location>
</feature>
<feature type="transmembrane region" description="Helical" evidence="4">
    <location>
        <begin position="663"/>
        <end position="688"/>
    </location>
</feature>
<keyword evidence="3" id="KW-0325">Glycoprotein</keyword>
<evidence type="ECO:0000313" key="8">
    <source>
        <dbReference type="Proteomes" id="UP001344447"/>
    </source>
</evidence>
<dbReference type="InterPro" id="IPR011874">
    <property type="entry name" value="Fibro_Slime"/>
</dbReference>
<dbReference type="Pfam" id="PF00526">
    <property type="entry name" value="Dicty_CTDC"/>
    <property type="match status" value="2"/>
</dbReference>
<sequence length="729" mass="80042">MMKKTFIFLYSCVVLFISVSLAVEQKKSQDFNLRIFDQHPKYNNNFEPENGVLTLNLVKSILNETSGVPELNTMSNLTTVNKNGRIYSPELFKYFFAPNTDAPDKNNSGLNYPLDITLTMNLDDKSNYFYDNQEFFPIDYKGFDENPDFRNFHDDESNSFPKPYHNYHFCAKITNSRFTYKGFETFRFIGDDDVWVFIDRKLVVDLGGLHTAQEKAVDLTKLGLVINKLYVIDFFYCERHTSRSTIRIETTIELQCPWYDYCGVCQGNGLSCCNPAKDCDDSNPCTNDYCPEPTAVFNIKNLADNCRHIDRLPTDWTIDDKCNTGKCNVTTGKFEPNITKCIAPNSCKAADHCDSGLGCIFKNLCSDVCSTGACIEGKCETKNSKICIDELDKGVEDKCYQYSCDPTVGCKKTPKCQQKSDSYNPCLVVSCDAPTGQCKNTTIPPNECNCTCNSLTKCQVRSCNSDGSCKPLPLPEIEDNNPCTIDSCDDATGTITHTPTNKCTGCSICNGVTGNCDPIDKKCDDGNRCSTDICIINKSSNFGNCSSKPTTECDKGDTCMVYSCDTEKGCLATPRVCPSKGKCQVGKCVPGKGCQYEPRVCKADAFCLIAECDETVGCIQFEKKCAPDNGRCQAGICKNATDTEEGQCDSVDFDPKPFICKTAAVVSTAVVAGVVVAGAVALGAAIFAGKKGYDAWKASQGVTMATSNANPLYESNPSGGENPIYTSPN</sequence>
<dbReference type="GO" id="GO:0005576">
    <property type="term" value="C:extracellular region"/>
    <property type="evidence" value="ECO:0007669"/>
    <property type="project" value="TreeGrafter"/>
</dbReference>